<evidence type="ECO:0000313" key="3">
    <source>
        <dbReference type="EMBL" id="EOY12443.1"/>
    </source>
</evidence>
<dbReference type="Gramene" id="EOY12443">
    <property type="protein sequence ID" value="EOY12443"/>
    <property type="gene ID" value="TCM_030958"/>
</dbReference>
<dbReference type="EMBL" id="CM001885">
    <property type="protein sequence ID" value="EOY12443.1"/>
    <property type="molecule type" value="Genomic_DNA"/>
</dbReference>
<protein>
    <submittedName>
        <fullName evidence="3">C globular stage, putative</fullName>
    </submittedName>
</protein>
<accession>A0A061F6D1</accession>
<dbReference type="FunCoup" id="A0A061F6D1">
    <property type="interactions" value="1"/>
</dbReference>
<evidence type="ECO:0000256" key="1">
    <source>
        <dbReference type="SAM" id="MobiDB-lite"/>
    </source>
</evidence>
<reference evidence="3 4" key="1">
    <citation type="journal article" date="2013" name="Genome Biol.">
        <title>The genome sequence of the most widely cultivated cacao type and its use to identify candidate genes regulating pod color.</title>
        <authorList>
            <person name="Motamayor J.C."/>
            <person name="Mockaitis K."/>
            <person name="Schmutz J."/>
            <person name="Haiminen N."/>
            <person name="Iii D.L."/>
            <person name="Cornejo O."/>
            <person name="Findley S.D."/>
            <person name="Zheng P."/>
            <person name="Utro F."/>
            <person name="Royaert S."/>
            <person name="Saski C."/>
            <person name="Jenkins J."/>
            <person name="Podicheti R."/>
            <person name="Zhao M."/>
            <person name="Scheffler B.E."/>
            <person name="Stack J.C."/>
            <person name="Feltus F.A."/>
            <person name="Mustiga G.M."/>
            <person name="Amores F."/>
            <person name="Phillips W."/>
            <person name="Marelli J.P."/>
            <person name="May G.D."/>
            <person name="Shapiro H."/>
            <person name="Ma J."/>
            <person name="Bustamante C.D."/>
            <person name="Schnell R.J."/>
            <person name="Main D."/>
            <person name="Gilbert D."/>
            <person name="Parida L."/>
            <person name="Kuhn D.N."/>
        </authorList>
    </citation>
    <scope>NUCLEOTIDE SEQUENCE [LARGE SCALE GENOMIC DNA]</scope>
    <source>
        <strain evidence="4">cv. Matina 1-6</strain>
    </source>
</reference>
<dbReference type="InterPro" id="IPR019557">
    <property type="entry name" value="AminoTfrase-like_pln_mobile"/>
</dbReference>
<evidence type="ECO:0000259" key="2">
    <source>
        <dbReference type="Pfam" id="PF10536"/>
    </source>
</evidence>
<evidence type="ECO:0000313" key="4">
    <source>
        <dbReference type="Proteomes" id="UP000026915"/>
    </source>
</evidence>
<keyword evidence="4" id="KW-1185">Reference proteome</keyword>
<dbReference type="PANTHER" id="PTHR46033">
    <property type="entry name" value="PROTEIN MAIN-LIKE 2"/>
    <property type="match status" value="1"/>
</dbReference>
<dbReference type="OMA" id="VAEKWCH"/>
<gene>
    <name evidence="3" type="ORF">TCM_030958</name>
</gene>
<organism evidence="3 4">
    <name type="scientific">Theobroma cacao</name>
    <name type="common">Cacao</name>
    <name type="synonym">Cocoa</name>
    <dbReference type="NCBI Taxonomy" id="3641"/>
    <lineage>
        <taxon>Eukaryota</taxon>
        <taxon>Viridiplantae</taxon>
        <taxon>Streptophyta</taxon>
        <taxon>Embryophyta</taxon>
        <taxon>Tracheophyta</taxon>
        <taxon>Spermatophyta</taxon>
        <taxon>Magnoliopsida</taxon>
        <taxon>eudicotyledons</taxon>
        <taxon>Gunneridae</taxon>
        <taxon>Pentapetalae</taxon>
        <taxon>rosids</taxon>
        <taxon>malvids</taxon>
        <taxon>Malvales</taxon>
        <taxon>Malvaceae</taxon>
        <taxon>Byttnerioideae</taxon>
        <taxon>Theobroma</taxon>
    </lineage>
</organism>
<feature type="domain" description="Aminotransferase-like plant mobile" evidence="2">
    <location>
        <begin position="101"/>
        <end position="464"/>
    </location>
</feature>
<sequence length="795" mass="89564">MEDSSNSIVEKRVELMVSPAGKNVKLRTGHFIKPSIGSGSMDGTTVAKHPRHYLSSSLTTFEPKKRPLEVKFHGWIYPQKDWKTWVVKMASLHESTWKKAGISEAIMNSTYRIERNNNLVFGVAEKWCHQTKSFIFSWGEATITLEDVKILGGYSVLGSPVFTPVETAEMKEIREKLKSARKEIYKSTCKKACQYLWTRKFMHSDDSTVEHEAFLALWLSRFVLPSSFNTVVESVFSIAIHLARGTRFALAPAVLANIYRDLSWLKQNIVASTQLESNYDDGNVALAITLWSPLALVQVWIWERFLDLQLRPNLIKNGEPRFALWNGLNCEVQDVCSVLDSAEERFVWRPYVRKITNCDGAKCYGDNGMWILLDSRLDDELLSFARCLRVSELVGHDCIEQYLPHRVALQFGMDQDIPGCVPRSNGTPEIAWADYNKSVDGGKLYIPPRLFEADVTAQYLEWWKQSVLNPQEVSKNVLRMSEGNGFLGSEINTKKSKRAKEGTFTSTRPDFYHKILNRSRRLLTLKEEGKNATSDLGYPLKKLKKLVQYPRWKKEVRNAGVVAQSSKRKKKGNNASIPHEFPPKGSKGLAFASAVNNDDKNETTSASSLFKPLKDPPPNFVIQKDLSSSPFPPGSPPKECLVQTKGSVNEDKVTPSVSTGFPPKCVDEDEVTPLVPPSFHPKHNMVLEARGSVNEGEVTALGTPDFPPNHDTMEVGDSVNEGEVTAKKTLRPASKHDSMENMENKECRNDEKSVSYPRSRSMDPHDKDKLTLLDLEARIGRLERLVAEIKAARKG</sequence>
<dbReference type="GO" id="GO:0010073">
    <property type="term" value="P:meristem maintenance"/>
    <property type="evidence" value="ECO:0007669"/>
    <property type="project" value="InterPro"/>
</dbReference>
<dbReference type="HOGENOM" id="CLU_007698_3_0_1"/>
<feature type="region of interest" description="Disordered" evidence="1">
    <location>
        <begin position="559"/>
        <end position="639"/>
    </location>
</feature>
<dbReference type="InParanoid" id="A0A061F6D1"/>
<dbReference type="AlphaFoldDB" id="A0A061F6D1"/>
<dbReference type="STRING" id="3641.A0A061F6D1"/>
<dbReference type="PANTHER" id="PTHR46033:SF86">
    <property type="entry name" value="GLOBULAR STAGE, PUTATIVE-RELATED"/>
    <property type="match status" value="1"/>
</dbReference>
<feature type="compositionally biased region" description="Basic and acidic residues" evidence="1">
    <location>
        <begin position="734"/>
        <end position="753"/>
    </location>
</feature>
<name>A0A061F6D1_THECC</name>
<proteinExistence type="predicted"/>
<dbReference type="Proteomes" id="UP000026915">
    <property type="component" value="Chromosome 7"/>
</dbReference>
<dbReference type="InterPro" id="IPR044824">
    <property type="entry name" value="MAIN-like"/>
</dbReference>
<dbReference type="Pfam" id="PF10536">
    <property type="entry name" value="PMD"/>
    <property type="match status" value="1"/>
</dbReference>
<dbReference type="eggNOG" id="ENOG502QSN7">
    <property type="taxonomic scope" value="Eukaryota"/>
</dbReference>
<feature type="region of interest" description="Disordered" evidence="1">
    <location>
        <begin position="730"/>
        <end position="767"/>
    </location>
</feature>